<organism evidence="4 5">
    <name type="scientific">Aequorivita viscosa</name>
    <dbReference type="NCBI Taxonomy" id="797419"/>
    <lineage>
        <taxon>Bacteria</taxon>
        <taxon>Pseudomonadati</taxon>
        <taxon>Bacteroidota</taxon>
        <taxon>Flavobacteriia</taxon>
        <taxon>Flavobacteriales</taxon>
        <taxon>Flavobacteriaceae</taxon>
        <taxon>Aequorivita</taxon>
    </lineage>
</organism>
<reference evidence="5" key="1">
    <citation type="submission" date="2016-11" db="EMBL/GenBank/DDBJ databases">
        <authorList>
            <person name="Varghese N."/>
            <person name="Submissions S."/>
        </authorList>
    </citation>
    <scope>NUCLEOTIDE SEQUENCE [LARGE SCALE GENOMIC DNA]</scope>
    <source>
        <strain evidence="5">DSM 26349</strain>
    </source>
</reference>
<dbReference type="InterPro" id="IPR017937">
    <property type="entry name" value="Thioredoxin_CS"/>
</dbReference>
<keyword evidence="2" id="KW-0676">Redox-active center</keyword>
<evidence type="ECO:0000259" key="3">
    <source>
        <dbReference type="Pfam" id="PF13098"/>
    </source>
</evidence>
<accession>A0A1M6D132</accession>
<dbReference type="CDD" id="cd02947">
    <property type="entry name" value="TRX_family"/>
    <property type="match status" value="1"/>
</dbReference>
<keyword evidence="1" id="KW-0732">Signal</keyword>
<dbReference type="InterPro" id="IPR012336">
    <property type="entry name" value="Thioredoxin-like_fold"/>
</dbReference>
<dbReference type="Proteomes" id="UP000184172">
    <property type="component" value="Unassembled WGS sequence"/>
</dbReference>
<proteinExistence type="predicted"/>
<protein>
    <submittedName>
        <fullName evidence="4">Thioredoxin-related protein</fullName>
    </submittedName>
</protein>
<evidence type="ECO:0000256" key="1">
    <source>
        <dbReference type="ARBA" id="ARBA00022729"/>
    </source>
</evidence>
<keyword evidence="5" id="KW-1185">Reference proteome</keyword>
<evidence type="ECO:0000313" key="4">
    <source>
        <dbReference type="EMBL" id="SHI66956.1"/>
    </source>
</evidence>
<dbReference type="PANTHER" id="PTHR15337">
    <property type="entry name" value="ANTERIOR GRADIENT PROTEIN-RELATED"/>
    <property type="match status" value="1"/>
</dbReference>
<name>A0A1M6D132_9FLAO</name>
<gene>
    <name evidence="4" type="ORF">SAMN04487908_104127</name>
</gene>
<dbReference type="Pfam" id="PF13098">
    <property type="entry name" value="Thioredoxin_2"/>
    <property type="match status" value="1"/>
</dbReference>
<evidence type="ECO:0000256" key="2">
    <source>
        <dbReference type="ARBA" id="ARBA00023284"/>
    </source>
</evidence>
<sequence>MWNVFCFITFEYLKTYLMRNILLLFLMLTVGAVNAQQINWMTMDEALAAQKKNPKKIFMDVYTTWCGPCKLLDKNTFSDKNVIEYLNKNYYSVKFNAEGNESITYQDFTYTNPNYQPERKGRNSQHLFAHAMKVTAYPTVVFFKENGDLIQAVPGYRTPSQLEIFLKMIHSDDYLKVTTAEAWDKYQKDFKYTF</sequence>
<dbReference type="PANTHER" id="PTHR15337:SF11">
    <property type="entry name" value="THIOREDOXIN DOMAIN-CONTAINING PROTEIN"/>
    <property type="match status" value="1"/>
</dbReference>
<dbReference type="EMBL" id="FQYV01000004">
    <property type="protein sequence ID" value="SHI66956.1"/>
    <property type="molecule type" value="Genomic_DNA"/>
</dbReference>
<dbReference type="Gene3D" id="3.40.30.10">
    <property type="entry name" value="Glutaredoxin"/>
    <property type="match status" value="1"/>
</dbReference>
<dbReference type="InterPro" id="IPR051099">
    <property type="entry name" value="AGR/TXD"/>
</dbReference>
<dbReference type="PROSITE" id="PS00194">
    <property type="entry name" value="THIOREDOXIN_1"/>
    <property type="match status" value="1"/>
</dbReference>
<dbReference type="AlphaFoldDB" id="A0A1M6D132"/>
<dbReference type="InterPro" id="IPR036249">
    <property type="entry name" value="Thioredoxin-like_sf"/>
</dbReference>
<evidence type="ECO:0000313" key="5">
    <source>
        <dbReference type="Proteomes" id="UP000184172"/>
    </source>
</evidence>
<dbReference type="STRING" id="797419.SAMN05216556_105127"/>
<dbReference type="SUPFAM" id="SSF52833">
    <property type="entry name" value="Thioredoxin-like"/>
    <property type="match status" value="1"/>
</dbReference>
<feature type="domain" description="Thioredoxin-like fold" evidence="3">
    <location>
        <begin position="51"/>
        <end position="165"/>
    </location>
</feature>